<comment type="caution">
    <text evidence="1">The sequence shown here is derived from an EMBL/GenBank/DDBJ whole genome shotgun (WGS) entry which is preliminary data.</text>
</comment>
<organism evidence="1 2">
    <name type="scientific">Leptospira weilii str. UI 13098</name>
    <dbReference type="NCBI Taxonomy" id="1088542"/>
    <lineage>
        <taxon>Bacteria</taxon>
        <taxon>Pseudomonadati</taxon>
        <taxon>Spirochaetota</taxon>
        <taxon>Spirochaetia</taxon>
        <taxon>Leptospirales</taxon>
        <taxon>Leptospiraceae</taxon>
        <taxon>Leptospira</taxon>
    </lineage>
</organism>
<keyword evidence="2" id="KW-1185">Reference proteome</keyword>
<name>M6PX64_9LEPT</name>
<evidence type="ECO:0000313" key="1">
    <source>
        <dbReference type="EMBL" id="EMN87871.1"/>
    </source>
</evidence>
<proteinExistence type="predicted"/>
<reference evidence="1 2" key="1">
    <citation type="submission" date="2013-01" db="EMBL/GenBank/DDBJ databases">
        <authorList>
            <person name="Harkins D.M."/>
            <person name="Durkin A.S."/>
            <person name="Brinkac L.M."/>
            <person name="Haft D.H."/>
            <person name="Selengut J.D."/>
            <person name="Sanka R."/>
            <person name="DePew J."/>
            <person name="Purushe J."/>
            <person name="Chanthongthip A."/>
            <person name="Lattana O."/>
            <person name="Phetsouvanh R."/>
            <person name="Newton P.N."/>
            <person name="Vinetz J.M."/>
            <person name="Sutton G.G."/>
            <person name="Nierman W.C."/>
            <person name="Fouts D.E."/>
        </authorList>
    </citation>
    <scope>NUCLEOTIDE SEQUENCE [LARGE SCALE GENOMIC DNA]</scope>
    <source>
        <strain evidence="1 2">UI 13098</strain>
    </source>
</reference>
<accession>M6PX64</accession>
<protein>
    <submittedName>
        <fullName evidence="1">Uncharacterized protein</fullName>
    </submittedName>
</protein>
<gene>
    <name evidence="1" type="ORF">LEP1GSC108_0910</name>
</gene>
<sequence length="48" mass="5611">MGFKTCSKFKSTFDSKNSLKSLGTESSKNRSLIWIFFYWMTVKKLNPP</sequence>
<evidence type="ECO:0000313" key="2">
    <source>
        <dbReference type="Proteomes" id="UP000012118"/>
    </source>
</evidence>
<dbReference type="Proteomes" id="UP000012118">
    <property type="component" value="Unassembled WGS sequence"/>
</dbReference>
<dbReference type="EMBL" id="AHNU02000087">
    <property type="protein sequence ID" value="EMN87871.1"/>
    <property type="molecule type" value="Genomic_DNA"/>
</dbReference>
<dbReference type="AlphaFoldDB" id="M6PX64"/>